<feature type="coiled-coil region" evidence="1">
    <location>
        <begin position="1007"/>
        <end position="1062"/>
    </location>
</feature>
<dbReference type="Proteomes" id="UP000324907">
    <property type="component" value="Unassembled WGS sequence"/>
</dbReference>
<name>A0A5A8DZ61_CAFRO</name>
<feature type="compositionally biased region" description="Low complexity" evidence="2">
    <location>
        <begin position="247"/>
        <end position="256"/>
    </location>
</feature>
<feature type="region of interest" description="Disordered" evidence="2">
    <location>
        <begin position="1348"/>
        <end position="1404"/>
    </location>
</feature>
<feature type="region of interest" description="Disordered" evidence="2">
    <location>
        <begin position="220"/>
        <end position="263"/>
    </location>
</feature>
<accession>A0A5A8DZ61</accession>
<protein>
    <submittedName>
        <fullName evidence="3">Uncharacterized protein</fullName>
    </submittedName>
</protein>
<feature type="compositionally biased region" description="Basic and acidic residues" evidence="2">
    <location>
        <begin position="220"/>
        <end position="245"/>
    </location>
</feature>
<evidence type="ECO:0000313" key="4">
    <source>
        <dbReference type="Proteomes" id="UP000324907"/>
    </source>
</evidence>
<feature type="region of interest" description="Disordered" evidence="2">
    <location>
        <begin position="466"/>
        <end position="500"/>
    </location>
</feature>
<feature type="compositionally biased region" description="Basic residues" evidence="2">
    <location>
        <begin position="1390"/>
        <end position="1400"/>
    </location>
</feature>
<proteinExistence type="predicted"/>
<evidence type="ECO:0000313" key="3">
    <source>
        <dbReference type="EMBL" id="KAA0169887.1"/>
    </source>
</evidence>
<feature type="region of interest" description="Disordered" evidence="2">
    <location>
        <begin position="1450"/>
        <end position="1521"/>
    </location>
</feature>
<feature type="coiled-coil region" evidence="1">
    <location>
        <begin position="939"/>
        <end position="980"/>
    </location>
</feature>
<sequence length="1954" mass="203642">MLQGSTEQLRLQAVLEETRAELERAQAYAAEADRHAVTMTNQLAQAHSDFARELRGREQQQEEVVLALERHFAARIARLHAAVVAADEGTELPSPMGDPTAGGAAGGLWPATPGTSASSLGGSAARVAGQADMVVEAASDVFGRLAAAMEEHAAEHAKWEEERMALQTEAKAAKDAATRSGEEAEAAKAAAAAEADEAKAAFTRELEGLRRQLTAAREREAAAEGRAKEAQSLAERAEARAREAEAEATAAGSRAADAGKRSQAAERRIRAIEDAAVAGSSLSEALHAAARDAPAIDQEESKDGETADQAAAAGGSAGASGGAESDPVVALVAARELLAKARAEAARERESAAAALKRASAAEERARAGKAEASAALSAAHRDHAREVAALHAHADVAAAAHRDEMTAVQASLARSRALVATLTEEARAEARKSANEATYLRSQWEEEVACRRKLEEALEEAHQRVAEERAGREEARRAFRQREEEAKDEAEAAADEARAALSEAEAGLAAASGEASHLRARVEELEAAVERAEVTRQADEDEAARLRAAVATMEEALGAATSEAKAVRSAASSAEERHTESLERAKAAVDEALRRSEAKVGRLQEELEGSRAELADVKAAAARTSATEGRRRTAATRKLGAERLWRSLDRWSATRRRHALRSWLEATHSSLAEDMAGAAAAAAAQATREEEEARRERAVAATTERIEAAAAMARGKLEAELRGRLAAVQGMAAEDVAASVRRAATMEAARIEVAREQLTAVFGEEALAMRDAFDASRAAAEARHEEELTAERSQREAEAKAAAALLEKERARLEQEREAAVSRALAEAEEAHAEATDSMVESMQEQMESTVAELLRQQERAKEEAVAASVAEWEAHLREATDDWAERYDAMEAKLEGQLAVESADKEEWRAECVKTRKTVEGFRKAAGAWRLWLAAVAARAVSQRRELGRRIRAAEEQAAALTRRSEEAEAEVAYLEGTFVARSLELEEMRAGMRTTLTASKREQLMTHKVEATRLQGQLARLEEEERELEGEAEEMERWVTKHEEHVRGKELELREASEQSNITADGRVDMAVARRKRRLHSEHTSSVARLAEAKGRAEAVRRKQEELEERRSAVQRDMQASERSLTTLLMEQQRGLLAILKAAGEPAFDPSERDPRKGLLFSQQRHPQQGRLLADGSLDPAAEGTWEISVAAPLGHLRLREPGMSHLLEHAILDELAFQAGGAASVAATTAATTTFTVLCTDGVLSTSGFVQGLAICGGYGVKDIARGAAKRMTAALSAEVADLDAEVEEMQRDPMQGPLLRMARALASAAGAPADSALSRLGMGTTASLRAALEAMSRAPALGQGGATASAETGAAADSNGAAAPSEPSASGDAAAEAELAERLRRTSGRRTKSRAAKQEEQMAQATAVVAVPPADEAEALLQAVVREALFGPNAHWCVAVRAPSEDQLGGSDDGDDGDESDASDDSGRVAPAAADAGGGGDASDPGDSAPGTRRIIDVTPDSEGSATEPTEADEDLPLRIFREEATAARQSLAAMLQANGPPGTFLPAAVAKPLSSVGGGRSHWDMAFWATASIDPSNKDAVAAVAASGAPSAAAGAGAPGDAGRLDWPACTGLLPGRAIFSPRPAEPGDAAASDASSAGGAESPAVVTVAGWVPSRLSNSQSGLRESRDLAQSWLQSLALVLPAAGGPVGAAMTGPAGAEAAGVVTGAGAAAAASAGGRSVGLRVGAASSVVAMPVRAPGPGWLVTVTFEASEGAAAEAAACGGGSDAGAAAEAAIVAEAAHAAKAWFEAAAEQRLPLALTAAAAHGARQGFATGFRWAGTETSGEVAGEEVAYALAATGWGDAGADDAEERAFAQSIATIGGTACASSVPLAGAVAEAAAVAEMLGAPAGSLPHWLQSEDFDMTRGEGAPERAQASVAKSAEALSAALRDVATAFADPKTVTVHVER</sequence>
<gene>
    <name evidence="3" type="ORF">FNF28_01824</name>
</gene>
<keyword evidence="1" id="KW-0175">Coiled coil</keyword>
<feature type="compositionally biased region" description="Acidic residues" evidence="2">
    <location>
        <begin position="1457"/>
        <end position="1469"/>
    </location>
</feature>
<reference evidence="3 4" key="1">
    <citation type="submission" date="2019-07" db="EMBL/GenBank/DDBJ databases">
        <title>Genomes of Cafeteria roenbergensis.</title>
        <authorList>
            <person name="Fischer M.G."/>
            <person name="Hackl T."/>
            <person name="Roman M."/>
        </authorList>
    </citation>
    <scope>NUCLEOTIDE SEQUENCE [LARGE SCALE GENOMIC DNA]</scope>
    <source>
        <strain evidence="3 4">RCC970-E3</strain>
    </source>
</reference>
<evidence type="ECO:0000256" key="1">
    <source>
        <dbReference type="SAM" id="Coils"/>
    </source>
</evidence>
<evidence type="ECO:0000256" key="2">
    <source>
        <dbReference type="SAM" id="MobiDB-lite"/>
    </source>
</evidence>
<feature type="coiled-coil region" evidence="1">
    <location>
        <begin position="795"/>
        <end position="865"/>
    </location>
</feature>
<organism evidence="3 4">
    <name type="scientific">Cafeteria roenbergensis</name>
    <name type="common">Marine flagellate</name>
    <dbReference type="NCBI Taxonomy" id="33653"/>
    <lineage>
        <taxon>Eukaryota</taxon>
        <taxon>Sar</taxon>
        <taxon>Stramenopiles</taxon>
        <taxon>Bigyra</taxon>
        <taxon>Opalozoa</taxon>
        <taxon>Bicosoecida</taxon>
        <taxon>Cafeteriaceae</taxon>
        <taxon>Cafeteria</taxon>
    </lineage>
</organism>
<feature type="compositionally biased region" description="Low complexity" evidence="2">
    <location>
        <begin position="1351"/>
        <end position="1382"/>
    </location>
</feature>
<feature type="compositionally biased region" description="Basic and acidic residues" evidence="2">
    <location>
        <begin position="466"/>
        <end position="486"/>
    </location>
</feature>
<feature type="coiled-coil region" evidence="1">
    <location>
        <begin position="1093"/>
        <end position="1127"/>
    </location>
</feature>
<feature type="compositionally biased region" description="Low complexity" evidence="2">
    <location>
        <begin position="1487"/>
        <end position="1496"/>
    </location>
</feature>
<feature type="coiled-coil region" evidence="1">
    <location>
        <begin position="331"/>
        <end position="362"/>
    </location>
</feature>
<comment type="caution">
    <text evidence="3">The sequence shown here is derived from an EMBL/GenBank/DDBJ whole genome shotgun (WGS) entry which is preliminary data.</text>
</comment>
<dbReference type="EMBL" id="VLTL01000018">
    <property type="protein sequence ID" value="KAA0169887.1"/>
    <property type="molecule type" value="Genomic_DNA"/>
</dbReference>
<feature type="region of interest" description="Disordered" evidence="2">
    <location>
        <begin position="289"/>
        <end position="324"/>
    </location>
</feature>